<evidence type="ECO:0000256" key="1">
    <source>
        <dbReference type="SAM" id="Phobius"/>
    </source>
</evidence>
<organism evidence="2 3">
    <name type="scientific">Cephus cinctus</name>
    <name type="common">Wheat stem sawfly</name>
    <dbReference type="NCBI Taxonomy" id="211228"/>
    <lineage>
        <taxon>Eukaryota</taxon>
        <taxon>Metazoa</taxon>
        <taxon>Ecdysozoa</taxon>
        <taxon>Arthropoda</taxon>
        <taxon>Hexapoda</taxon>
        <taxon>Insecta</taxon>
        <taxon>Pterygota</taxon>
        <taxon>Neoptera</taxon>
        <taxon>Endopterygota</taxon>
        <taxon>Hymenoptera</taxon>
        <taxon>Cephoidea</taxon>
        <taxon>Cephidae</taxon>
        <taxon>Cephus</taxon>
    </lineage>
</organism>
<reference evidence="3" key="1">
    <citation type="submission" date="2025-08" db="UniProtKB">
        <authorList>
            <consortium name="RefSeq"/>
        </authorList>
    </citation>
    <scope>IDENTIFICATION</scope>
</reference>
<gene>
    <name evidence="3" type="primary">LOC107266607</name>
</gene>
<keyword evidence="1" id="KW-1133">Transmembrane helix</keyword>
<dbReference type="KEGG" id="ccin:107266607"/>
<dbReference type="AlphaFoldDB" id="A0AAJ7W058"/>
<accession>A0AAJ7W058</accession>
<name>A0AAJ7W058_CEPCN</name>
<dbReference type="Proteomes" id="UP000694920">
    <property type="component" value="Unplaced"/>
</dbReference>
<dbReference type="RefSeq" id="XP_024939678.1">
    <property type="nucleotide sequence ID" value="XM_025083910.1"/>
</dbReference>
<keyword evidence="1" id="KW-0472">Membrane</keyword>
<keyword evidence="1" id="KW-0812">Transmembrane</keyword>
<evidence type="ECO:0000313" key="3">
    <source>
        <dbReference type="RefSeq" id="XP_024939678.1"/>
    </source>
</evidence>
<sequence length="203" mass="22042">MQNFSMSTLCCQESAAPATDTTAHRIGFHAPTALRVPTTYRKDVCAFGTIAAVVVFVGVAAVAAAAIVATTSNAGAPIAATRSPRQLPHSSVRVGPSAREVLFSDCFFCLLPATCYSSSTLFDLLILNSALSSAQRSHYVCNEKCHRHSEILRYHHLSACHQVTKLPDHRINESPGTLSPFYPRLPASLFTYVYPGLSLWSWQ</sequence>
<proteinExistence type="predicted"/>
<feature type="transmembrane region" description="Helical" evidence="1">
    <location>
        <begin position="44"/>
        <end position="69"/>
    </location>
</feature>
<protein>
    <submittedName>
        <fullName evidence="3">Uncharacterized protein LOC107266607 isoform X1</fullName>
    </submittedName>
</protein>
<keyword evidence="2" id="KW-1185">Reference proteome</keyword>
<evidence type="ECO:0000313" key="2">
    <source>
        <dbReference type="Proteomes" id="UP000694920"/>
    </source>
</evidence>
<dbReference type="GeneID" id="107266607"/>